<dbReference type="PANTHER" id="PTHR33184">
    <property type="entry name" value="PROTEIN TAPETUM DETERMINANT 1-LIKE-RELATED"/>
    <property type="match status" value="1"/>
</dbReference>
<feature type="signal peptide" evidence="2">
    <location>
        <begin position="1"/>
        <end position="22"/>
    </location>
</feature>
<gene>
    <name evidence="3" type="ORF">PVAP13_8KG253500</name>
</gene>
<evidence type="ECO:0000313" key="3">
    <source>
        <dbReference type="EMBL" id="KAG2562251.1"/>
    </source>
</evidence>
<evidence type="ECO:0000313" key="4">
    <source>
        <dbReference type="Proteomes" id="UP000823388"/>
    </source>
</evidence>
<dbReference type="GO" id="GO:0001709">
    <property type="term" value="P:cell fate determination"/>
    <property type="evidence" value="ECO:0007669"/>
    <property type="project" value="TreeGrafter"/>
</dbReference>
<dbReference type="PANTHER" id="PTHR33184:SF50">
    <property type="entry name" value="PUTATIVE-RELATED"/>
    <property type="match status" value="1"/>
</dbReference>
<dbReference type="Proteomes" id="UP000823388">
    <property type="component" value="Chromosome 8K"/>
</dbReference>
<name>A0A8T0PJ89_PANVG</name>
<protein>
    <submittedName>
        <fullName evidence="3">Uncharacterized protein</fullName>
    </submittedName>
</protein>
<feature type="chain" id="PRO_5035908310" evidence="2">
    <location>
        <begin position="23"/>
        <end position="126"/>
    </location>
</feature>
<keyword evidence="1 2" id="KW-0732">Signal</keyword>
<dbReference type="OrthoDB" id="603213at2759"/>
<proteinExistence type="predicted"/>
<dbReference type="Pfam" id="PF24068">
    <property type="entry name" value="TPD1_C"/>
    <property type="match status" value="1"/>
</dbReference>
<dbReference type="InterPro" id="IPR040361">
    <property type="entry name" value="TPD1"/>
</dbReference>
<reference evidence="3" key="1">
    <citation type="submission" date="2020-05" db="EMBL/GenBank/DDBJ databases">
        <title>WGS assembly of Panicum virgatum.</title>
        <authorList>
            <person name="Lovell J.T."/>
            <person name="Jenkins J."/>
            <person name="Shu S."/>
            <person name="Juenger T.E."/>
            <person name="Schmutz J."/>
        </authorList>
    </citation>
    <scope>NUCLEOTIDE SEQUENCE</scope>
    <source>
        <strain evidence="3">AP13</strain>
    </source>
</reference>
<sequence>MAATLKIFAFLFLSCLSIGGNAYEPCKLSDVVVAQTVKARHEGGCLEIAVTVENRCICTQSNVKLACKGFSSSVHVYPAGILQTDGNGLFSLGGGNSIGNAVKFSYWSTAQISFAPVSSTIGCSAA</sequence>
<dbReference type="EMBL" id="CM029051">
    <property type="protein sequence ID" value="KAG2562251.1"/>
    <property type="molecule type" value="Genomic_DNA"/>
</dbReference>
<keyword evidence="4" id="KW-1185">Reference proteome</keyword>
<evidence type="ECO:0000256" key="1">
    <source>
        <dbReference type="ARBA" id="ARBA00022729"/>
    </source>
</evidence>
<comment type="caution">
    <text evidence="3">The sequence shown here is derived from an EMBL/GenBank/DDBJ whole genome shotgun (WGS) entry which is preliminary data.</text>
</comment>
<organism evidence="3 4">
    <name type="scientific">Panicum virgatum</name>
    <name type="common">Blackwell switchgrass</name>
    <dbReference type="NCBI Taxonomy" id="38727"/>
    <lineage>
        <taxon>Eukaryota</taxon>
        <taxon>Viridiplantae</taxon>
        <taxon>Streptophyta</taxon>
        <taxon>Embryophyta</taxon>
        <taxon>Tracheophyta</taxon>
        <taxon>Spermatophyta</taxon>
        <taxon>Magnoliopsida</taxon>
        <taxon>Liliopsida</taxon>
        <taxon>Poales</taxon>
        <taxon>Poaceae</taxon>
        <taxon>PACMAD clade</taxon>
        <taxon>Panicoideae</taxon>
        <taxon>Panicodae</taxon>
        <taxon>Paniceae</taxon>
        <taxon>Panicinae</taxon>
        <taxon>Panicum</taxon>
        <taxon>Panicum sect. Hiantes</taxon>
    </lineage>
</organism>
<accession>A0A8T0PJ89</accession>
<dbReference type="AlphaFoldDB" id="A0A8T0PJ89"/>
<evidence type="ECO:0000256" key="2">
    <source>
        <dbReference type="SAM" id="SignalP"/>
    </source>
</evidence>